<dbReference type="Pfam" id="PF14111">
    <property type="entry name" value="DUF4283"/>
    <property type="match status" value="1"/>
</dbReference>
<dbReference type="PROSITE" id="PS50158">
    <property type="entry name" value="ZF_CCHC"/>
    <property type="match status" value="1"/>
</dbReference>
<keyword evidence="1" id="KW-0862">Zinc</keyword>
<accession>A0A2H9ZSJ6</accession>
<dbReference type="STRING" id="1088818.A0A2H9ZSJ6"/>
<dbReference type="PANTHER" id="PTHR31286">
    <property type="entry name" value="GLYCINE-RICH CELL WALL STRUCTURAL PROTEIN 1.8-LIKE"/>
    <property type="match status" value="1"/>
</dbReference>
<dbReference type="InterPro" id="IPR001878">
    <property type="entry name" value="Znf_CCHC"/>
</dbReference>
<organism evidence="4 5">
    <name type="scientific">Apostasia shenzhenica</name>
    <dbReference type="NCBI Taxonomy" id="1088818"/>
    <lineage>
        <taxon>Eukaryota</taxon>
        <taxon>Viridiplantae</taxon>
        <taxon>Streptophyta</taxon>
        <taxon>Embryophyta</taxon>
        <taxon>Tracheophyta</taxon>
        <taxon>Spermatophyta</taxon>
        <taxon>Magnoliopsida</taxon>
        <taxon>Liliopsida</taxon>
        <taxon>Asparagales</taxon>
        <taxon>Orchidaceae</taxon>
        <taxon>Apostasioideae</taxon>
        <taxon>Apostasia</taxon>
    </lineage>
</organism>
<dbReference type="GO" id="GO:0008270">
    <property type="term" value="F:zinc ion binding"/>
    <property type="evidence" value="ECO:0007669"/>
    <property type="project" value="UniProtKB-KW"/>
</dbReference>
<keyword evidence="5" id="KW-1185">Reference proteome</keyword>
<feature type="region of interest" description="Disordered" evidence="2">
    <location>
        <begin position="9"/>
        <end position="32"/>
    </location>
</feature>
<feature type="region of interest" description="Disordered" evidence="2">
    <location>
        <begin position="447"/>
        <end position="478"/>
    </location>
</feature>
<reference evidence="4 5" key="1">
    <citation type="journal article" date="2017" name="Nature">
        <title>The Apostasia genome and the evolution of orchids.</title>
        <authorList>
            <person name="Zhang G.Q."/>
            <person name="Liu K.W."/>
            <person name="Li Z."/>
            <person name="Lohaus R."/>
            <person name="Hsiao Y.Y."/>
            <person name="Niu S.C."/>
            <person name="Wang J.Y."/>
            <person name="Lin Y.C."/>
            <person name="Xu Q."/>
            <person name="Chen L.J."/>
            <person name="Yoshida K."/>
            <person name="Fujiwara S."/>
            <person name="Wang Z.W."/>
            <person name="Zhang Y.Q."/>
            <person name="Mitsuda N."/>
            <person name="Wang M."/>
            <person name="Liu G.H."/>
            <person name="Pecoraro L."/>
            <person name="Huang H.X."/>
            <person name="Xiao X.J."/>
            <person name="Lin M."/>
            <person name="Wu X.Y."/>
            <person name="Wu W.L."/>
            <person name="Chen Y.Y."/>
            <person name="Chang S.B."/>
            <person name="Sakamoto S."/>
            <person name="Ohme-Takagi M."/>
            <person name="Yagi M."/>
            <person name="Zeng S.J."/>
            <person name="Shen C.Y."/>
            <person name="Yeh C.M."/>
            <person name="Luo Y.B."/>
            <person name="Tsai W.C."/>
            <person name="Van de Peer Y."/>
            <person name="Liu Z.J."/>
        </authorList>
    </citation>
    <scope>NUCLEOTIDE SEQUENCE [LARGE SCALE GENOMIC DNA]</scope>
    <source>
        <strain evidence="5">cv. Shenzhen</strain>
        <tissue evidence="4">Stem</tissue>
    </source>
</reference>
<protein>
    <recommendedName>
        <fullName evidence="3">CCHC-type domain-containing protein</fullName>
    </recommendedName>
</protein>
<dbReference type="InterPro" id="IPR040256">
    <property type="entry name" value="At4g02000-like"/>
</dbReference>
<evidence type="ECO:0000256" key="1">
    <source>
        <dbReference type="PROSITE-ProRule" id="PRU00047"/>
    </source>
</evidence>
<proteinExistence type="predicted"/>
<evidence type="ECO:0000259" key="3">
    <source>
        <dbReference type="PROSITE" id="PS50158"/>
    </source>
</evidence>
<keyword evidence="1" id="KW-0863">Zinc-finger</keyword>
<gene>
    <name evidence="4" type="ORF">AXF42_Ash020011</name>
</gene>
<dbReference type="InterPro" id="IPR025558">
    <property type="entry name" value="DUF4283"/>
</dbReference>
<feature type="domain" description="CCHC-type" evidence="3">
    <location>
        <begin position="688"/>
        <end position="701"/>
    </location>
</feature>
<evidence type="ECO:0000256" key="2">
    <source>
        <dbReference type="SAM" id="MobiDB-lite"/>
    </source>
</evidence>
<dbReference type="OrthoDB" id="1096772at2759"/>
<name>A0A2H9ZSJ6_9ASPA</name>
<evidence type="ECO:0000313" key="5">
    <source>
        <dbReference type="Proteomes" id="UP000236161"/>
    </source>
</evidence>
<feature type="compositionally biased region" description="Low complexity" evidence="2">
    <location>
        <begin position="457"/>
        <end position="474"/>
    </location>
</feature>
<sequence length="722" mass="76584">MVASAVEKLEGSRFRRSQVEDNQNQQPMAFPHGLTEQNAGAKAEKFATVSRSSETEELAAAGNTGIADANNASVCGALAGRRPQAVASNNHQPLAFSLTLPEQYILPAGAEPEQNTTCSRSGKTEALAAAGTAGSADANSLSAQKIAESSNVADCSRSSKTEIHAHGAAAVSAGIASKNRAWADVAGVAEQNTLPKQNRAVYSSNKGAEVAGIAGLHGRNLKPENGLCGSSKTEDPSAVNVEPAIKISGAGAGSANINSATNIEVLTSSHRKGDDAQLLASFPSPEICLPAHHRGMDLPHPAARGVAAHLTACDDVIFVLGEDARGPFGQSGMQVDHAQFAFSFPETSVHSAAANNINSNTCTPTVRQNASTKILQNSAALSCTEFAQTAASTSSNSRNCPPAVRQNAAVSFPQHSAVFSKPNSPLHLQTSEKQQVPQLELHASRAVHSNQQGKVLQQQPSSSKQPIQQAQPSPTASSAWTRKEYISFGDIDLSNSAHLRDGVVQLDKASILHIQSKLASSLVGKLFGRRLPFHFLAAELHKRWGHYDGFKVLDAGKDCFICQFRHDADRDAIFRSGPWTVAGQILGLDVWSLEFDPSSSVGASTPIWVRLPELPLYCWGKENLARISSEIGAPLWLDPITANMDKIAFARVCVRVNLAQPFKSGVWINGPKGKFFQRVEYEGITVICFKCGVVGHRDKNCSLQGPTSQVNASTTPSPARPP</sequence>
<dbReference type="Proteomes" id="UP000236161">
    <property type="component" value="Unassembled WGS sequence"/>
</dbReference>
<evidence type="ECO:0000313" key="4">
    <source>
        <dbReference type="EMBL" id="PKA46260.1"/>
    </source>
</evidence>
<dbReference type="EMBL" id="KZ454389">
    <property type="protein sequence ID" value="PKA46260.1"/>
    <property type="molecule type" value="Genomic_DNA"/>
</dbReference>
<dbReference type="PANTHER" id="PTHR31286:SF99">
    <property type="entry name" value="DUF4283 DOMAIN-CONTAINING PROTEIN"/>
    <property type="match status" value="1"/>
</dbReference>
<dbReference type="GO" id="GO:0003676">
    <property type="term" value="F:nucleic acid binding"/>
    <property type="evidence" value="ECO:0007669"/>
    <property type="project" value="InterPro"/>
</dbReference>
<feature type="compositionally biased region" description="Basic and acidic residues" evidence="2">
    <location>
        <begin position="9"/>
        <end position="19"/>
    </location>
</feature>
<feature type="compositionally biased region" description="Polar residues" evidence="2">
    <location>
        <begin position="447"/>
        <end position="456"/>
    </location>
</feature>
<dbReference type="AlphaFoldDB" id="A0A2H9ZSJ6"/>
<keyword evidence="1" id="KW-0479">Metal-binding</keyword>